<feature type="transmembrane region" description="Helical" evidence="1">
    <location>
        <begin position="234"/>
        <end position="252"/>
    </location>
</feature>
<gene>
    <name evidence="2" type="primary">LOC123140072</name>
</gene>
<feature type="transmembrane region" description="Helical" evidence="1">
    <location>
        <begin position="363"/>
        <end position="387"/>
    </location>
</feature>
<dbReference type="KEGG" id="taes:123140072"/>
<dbReference type="Gramene" id="TraesCS6B03G1279600.1">
    <property type="protein sequence ID" value="TraesCS6B03G1279600.1.CDS"/>
    <property type="gene ID" value="TraesCS6B03G1279600"/>
</dbReference>
<feature type="transmembrane region" description="Helical" evidence="1">
    <location>
        <begin position="6"/>
        <end position="28"/>
    </location>
</feature>
<feature type="transmembrane region" description="Helical" evidence="1">
    <location>
        <begin position="40"/>
        <end position="64"/>
    </location>
</feature>
<dbReference type="AlphaFoldDB" id="A0A3B6PVW4"/>
<keyword evidence="1" id="KW-0472">Membrane</keyword>
<name>A0A3B6PVW4_WHEAT</name>
<keyword evidence="3" id="KW-1185">Reference proteome</keyword>
<organism evidence="2">
    <name type="scientific">Triticum aestivum</name>
    <name type="common">Wheat</name>
    <dbReference type="NCBI Taxonomy" id="4565"/>
    <lineage>
        <taxon>Eukaryota</taxon>
        <taxon>Viridiplantae</taxon>
        <taxon>Streptophyta</taxon>
        <taxon>Embryophyta</taxon>
        <taxon>Tracheophyta</taxon>
        <taxon>Spermatophyta</taxon>
        <taxon>Magnoliopsida</taxon>
        <taxon>Liliopsida</taxon>
        <taxon>Poales</taxon>
        <taxon>Poaceae</taxon>
        <taxon>BOP clade</taxon>
        <taxon>Pooideae</taxon>
        <taxon>Triticodae</taxon>
        <taxon>Triticeae</taxon>
        <taxon>Triticinae</taxon>
        <taxon>Triticum</taxon>
    </lineage>
</organism>
<dbReference type="RefSeq" id="XP_044415733.1">
    <property type="nucleotide sequence ID" value="XM_044559798.1"/>
</dbReference>
<reference evidence="2" key="1">
    <citation type="submission" date="2018-08" db="EMBL/GenBank/DDBJ databases">
        <authorList>
            <person name="Rossello M."/>
        </authorList>
    </citation>
    <scope>NUCLEOTIDE SEQUENCE [LARGE SCALE GENOMIC DNA]</scope>
    <source>
        <strain evidence="2">cv. Chinese Spring</strain>
    </source>
</reference>
<evidence type="ECO:0000313" key="3">
    <source>
        <dbReference type="Proteomes" id="UP000019116"/>
    </source>
</evidence>
<dbReference type="EnsemblPlants" id="TraesCS6B02G463100.1">
    <property type="protein sequence ID" value="TraesCS6B02G463100.1"/>
    <property type="gene ID" value="TraesCS6B02G463100"/>
</dbReference>
<dbReference type="Gramene" id="TraesSTA6B03G03626880.1">
    <property type="protein sequence ID" value="TraesSTA6B03G03626880.1"/>
    <property type="gene ID" value="TraesSTA6B03G03626880"/>
</dbReference>
<dbReference type="Proteomes" id="UP000019116">
    <property type="component" value="Chromosome 6B"/>
</dbReference>
<sequence length="388" mass="42627">MDAMKNRARAFAEGIVVMVCPVLLAITFQKVDFKTKAHRFVWGICPIAAITLESCLFPFLFLLASKNLDLVVLFPRLSRWLFGTSKLLIHLCALLQMFLAFGFLFLINRKNLWYLIYLIPFMALTVWRCYWTVQNDAITDGTLYQECEGVLERSLDFSSVVTAILFLGLEGLALEGHSNGAKGLEHLLAAALGSSFMTCVGGVFIMLLGTVPILIADSGYERYWLRRFVEKLNVLLGMGIVLTVSLITVAALNWLALLAFIPLLVSVMAGVFVILNDDGSGYLPLFVLEQVKPASMELTKVTFTGFLAVSVQSFGSKSLSSYSHAFILLTAAAVITGIFWRLLTHITPSTIGMHKAVKRTVNVASVGAHVCIAAAVIPFTVMAFHALK</sequence>
<dbReference type="Gramene" id="TraesLAC6B03G03591780.1">
    <property type="protein sequence ID" value="TraesLAC6B03G03591780.1"/>
    <property type="gene ID" value="TraesLAC6B03G03591780"/>
</dbReference>
<feature type="transmembrane region" description="Helical" evidence="1">
    <location>
        <begin position="186"/>
        <end position="214"/>
    </location>
</feature>
<dbReference type="STRING" id="4565.A0A3B6PVW4"/>
<dbReference type="OrthoDB" id="696055at2759"/>
<keyword evidence="1" id="KW-1133">Transmembrane helix</keyword>
<evidence type="ECO:0000256" key="1">
    <source>
        <dbReference type="SAM" id="Phobius"/>
    </source>
</evidence>
<protein>
    <submittedName>
        <fullName evidence="2">Uncharacterized protein</fullName>
    </submittedName>
</protein>
<reference evidence="2" key="2">
    <citation type="submission" date="2018-10" db="UniProtKB">
        <authorList>
            <consortium name="EnsemblPlants"/>
        </authorList>
    </citation>
    <scope>IDENTIFICATION</scope>
</reference>
<dbReference type="GeneID" id="123140072"/>
<evidence type="ECO:0000313" key="2">
    <source>
        <dbReference type="EnsemblPlants" id="TraesCS6B02G463100.1"/>
    </source>
</evidence>
<feature type="transmembrane region" description="Helical" evidence="1">
    <location>
        <begin position="153"/>
        <end position="174"/>
    </location>
</feature>
<dbReference type="Gramene" id="TraesCS6B02G463100.1">
    <property type="protein sequence ID" value="TraesCS6B02G463100.1"/>
    <property type="gene ID" value="TraesCS6B02G463100"/>
</dbReference>
<feature type="transmembrane region" description="Helical" evidence="1">
    <location>
        <begin position="322"/>
        <end position="343"/>
    </location>
</feature>
<dbReference type="Gramene" id="TraesPARA_EIv1.0_2118110.1">
    <property type="protein sequence ID" value="TraesPARA_EIv1.0_2118110.1.CDS"/>
    <property type="gene ID" value="TraesPARA_EIv1.0_2118110"/>
</dbReference>
<proteinExistence type="predicted"/>
<feature type="transmembrane region" description="Helical" evidence="1">
    <location>
        <begin position="257"/>
        <end position="275"/>
    </location>
</feature>
<accession>A0A3B6PVW4</accession>
<feature type="transmembrane region" description="Helical" evidence="1">
    <location>
        <begin position="87"/>
        <end position="107"/>
    </location>
</feature>
<keyword evidence="1" id="KW-0812">Transmembrane</keyword>
<feature type="transmembrane region" description="Helical" evidence="1">
    <location>
        <begin position="114"/>
        <end position="133"/>
    </location>
</feature>
<dbReference type="OMA" id="RNCHIKL"/>